<feature type="binding site" evidence="10">
    <location>
        <begin position="380"/>
        <end position="381"/>
    </location>
    <ligand>
        <name>ATP</name>
        <dbReference type="ChEBI" id="CHEBI:30616"/>
    </ligand>
</feature>
<gene>
    <name evidence="13" type="primary">asnB</name>
    <name evidence="13" type="ORF">FYJ58_00095</name>
</gene>
<evidence type="ECO:0000256" key="8">
    <source>
        <dbReference type="ARBA" id="ARBA00048741"/>
    </source>
</evidence>
<dbReference type="Gene3D" id="3.40.50.620">
    <property type="entry name" value="HUPs"/>
    <property type="match status" value="1"/>
</dbReference>
<keyword evidence="9" id="KW-0028">Amino-acid biosynthesis</keyword>
<keyword evidence="13" id="KW-0436">Ligase</keyword>
<keyword evidence="4 10" id="KW-0547">Nucleotide-binding</keyword>
<organism evidence="13 14">
    <name type="scientific">Velocimicrobium porci</name>
    <dbReference type="NCBI Taxonomy" id="2606634"/>
    <lineage>
        <taxon>Bacteria</taxon>
        <taxon>Bacillati</taxon>
        <taxon>Bacillota</taxon>
        <taxon>Clostridia</taxon>
        <taxon>Lachnospirales</taxon>
        <taxon>Lachnospiraceae</taxon>
        <taxon>Velocimicrobium</taxon>
    </lineage>
</organism>
<dbReference type="InterPro" id="IPR051786">
    <property type="entry name" value="ASN_synthetase/amidase"/>
</dbReference>
<sequence length="617" mass="72054">MCGIAGYCDFADNLKLEEAVHRPIVERMGRKLTHRGPDSFGSYIGEHVAFSHARLSVIDLEGGKQPMIRTINGREYAIVYNGELYNTKELKKELQSNGYSFQTTSDTEVLLFAYIAYGTEVVHKLNGIYSFAVWDSYDRSVFLCRDRYGVKPLFYTVKKGMFIFGSEIKSLFEHPYVEPVLNEYGICELFGLGPARSPGCGVYEDIYEIPPGHMGYVDYSGVKVTCYFRMEPKEHRETYRDTVEHTRYLLFDAIERQLVSDVPICTLLSGGLDSSVVSSVASLHLKKQGRVLDTYSFDYKDNSANFKSSSFQPEEDRPYVEKMICYINSNHRFLECEYSELYNCLFDAVRAKDLPGMADVDSSMLYFAREIKKNHTVCLSGECADEIFGGYPWFRDEDVYKNDTFPWSKNLDFRKEVMNQELRNRIPLEDYVRCQYKKTMNRVPLRGDETVRERRQKEISFLNTSWFMTTLLDRKDRMTMASGLEVRVPFSDHRLISYLYNVPWEYKYHNNEVKGLLKDVAGKVLPREVIYRKKCPYPKTYDPKYESLLKENLSAILEDSNEPVCQLIDKEYMKNLMNQKSDYGRPWFGQLMAVPQMYAYLIEINYWLKEYKVRVKL</sequence>
<dbReference type="GO" id="GO:0006529">
    <property type="term" value="P:asparagine biosynthetic process"/>
    <property type="evidence" value="ECO:0007669"/>
    <property type="project" value="UniProtKB-KW"/>
</dbReference>
<proteinExistence type="inferred from homology"/>
<evidence type="ECO:0000256" key="11">
    <source>
        <dbReference type="PIRSR" id="PIRSR001589-3"/>
    </source>
</evidence>
<dbReference type="GO" id="GO:0005829">
    <property type="term" value="C:cytosol"/>
    <property type="evidence" value="ECO:0007669"/>
    <property type="project" value="TreeGrafter"/>
</dbReference>
<evidence type="ECO:0000256" key="7">
    <source>
        <dbReference type="ARBA" id="ARBA00022962"/>
    </source>
</evidence>
<dbReference type="InterPro" id="IPR029055">
    <property type="entry name" value="Ntn_hydrolases_N"/>
</dbReference>
<dbReference type="Proteomes" id="UP000482209">
    <property type="component" value="Unassembled WGS sequence"/>
</dbReference>
<dbReference type="GO" id="GO:0004066">
    <property type="term" value="F:asparagine synthase (glutamine-hydrolyzing) activity"/>
    <property type="evidence" value="ECO:0007669"/>
    <property type="project" value="UniProtKB-EC"/>
</dbReference>
<dbReference type="PIRSF" id="PIRSF001589">
    <property type="entry name" value="Asn_synthetase_glu-h"/>
    <property type="match status" value="1"/>
</dbReference>
<evidence type="ECO:0000256" key="9">
    <source>
        <dbReference type="PIRSR" id="PIRSR001589-1"/>
    </source>
</evidence>
<dbReference type="Pfam" id="PF13537">
    <property type="entry name" value="GATase_7"/>
    <property type="match status" value="1"/>
</dbReference>
<comment type="caution">
    <text evidence="13">The sequence shown here is derived from an EMBL/GenBank/DDBJ whole genome shotgun (WGS) entry which is preliminary data.</text>
</comment>
<dbReference type="PANTHER" id="PTHR43284:SF1">
    <property type="entry name" value="ASPARAGINE SYNTHETASE"/>
    <property type="match status" value="1"/>
</dbReference>
<dbReference type="InterPro" id="IPR001962">
    <property type="entry name" value="Asn_synthase"/>
</dbReference>
<dbReference type="RefSeq" id="WP_154515405.1">
    <property type="nucleotide sequence ID" value="NZ_VUMT01000001.1"/>
</dbReference>
<feature type="domain" description="Glutamine amidotransferase type-2" evidence="12">
    <location>
        <begin position="2"/>
        <end position="220"/>
    </location>
</feature>
<evidence type="ECO:0000256" key="1">
    <source>
        <dbReference type="ARBA" id="ARBA00005187"/>
    </source>
</evidence>
<keyword evidence="5 10" id="KW-0067">ATP-binding</keyword>
<feature type="active site" description="For GATase activity" evidence="9">
    <location>
        <position position="2"/>
    </location>
</feature>
<dbReference type="InterPro" id="IPR014729">
    <property type="entry name" value="Rossmann-like_a/b/a_fold"/>
</dbReference>
<protein>
    <recommendedName>
        <fullName evidence="3">asparagine synthase (glutamine-hydrolyzing)</fullName>
        <ecNumber evidence="3">6.3.5.4</ecNumber>
    </recommendedName>
</protein>
<dbReference type="EC" id="6.3.5.4" evidence="3"/>
<dbReference type="GO" id="GO:0005524">
    <property type="term" value="F:ATP binding"/>
    <property type="evidence" value="ECO:0007669"/>
    <property type="project" value="UniProtKB-KW"/>
</dbReference>
<comment type="pathway">
    <text evidence="1">Amino-acid biosynthesis; L-asparagine biosynthesis; L-asparagine from L-aspartate (L-Gln route): step 1/1.</text>
</comment>
<evidence type="ECO:0000256" key="2">
    <source>
        <dbReference type="ARBA" id="ARBA00005752"/>
    </source>
</evidence>
<keyword evidence="7 9" id="KW-0315">Glutamine amidotransferase</keyword>
<evidence type="ECO:0000256" key="10">
    <source>
        <dbReference type="PIRSR" id="PIRSR001589-2"/>
    </source>
</evidence>
<dbReference type="Pfam" id="PF00733">
    <property type="entry name" value="Asn_synthase"/>
    <property type="match status" value="1"/>
</dbReference>
<dbReference type="InterPro" id="IPR006426">
    <property type="entry name" value="Asn_synth_AEB"/>
</dbReference>
<comment type="catalytic activity">
    <reaction evidence="8">
        <text>L-aspartate + L-glutamine + ATP + H2O = L-asparagine + L-glutamate + AMP + diphosphate + H(+)</text>
        <dbReference type="Rhea" id="RHEA:12228"/>
        <dbReference type="ChEBI" id="CHEBI:15377"/>
        <dbReference type="ChEBI" id="CHEBI:15378"/>
        <dbReference type="ChEBI" id="CHEBI:29985"/>
        <dbReference type="ChEBI" id="CHEBI:29991"/>
        <dbReference type="ChEBI" id="CHEBI:30616"/>
        <dbReference type="ChEBI" id="CHEBI:33019"/>
        <dbReference type="ChEBI" id="CHEBI:58048"/>
        <dbReference type="ChEBI" id="CHEBI:58359"/>
        <dbReference type="ChEBI" id="CHEBI:456215"/>
        <dbReference type="EC" id="6.3.5.4"/>
    </reaction>
</comment>
<evidence type="ECO:0000256" key="6">
    <source>
        <dbReference type="ARBA" id="ARBA00022888"/>
    </source>
</evidence>
<feature type="binding site" evidence="10">
    <location>
        <position position="267"/>
    </location>
    <ligand>
        <name>ATP</name>
        <dbReference type="ChEBI" id="CHEBI:30616"/>
    </ligand>
</feature>
<feature type="site" description="Important for beta-aspartyl-AMP intermediate formation" evidence="11">
    <location>
        <position position="382"/>
    </location>
</feature>
<dbReference type="EMBL" id="VUMT01000001">
    <property type="protein sequence ID" value="MSS62294.1"/>
    <property type="molecule type" value="Genomic_DNA"/>
</dbReference>
<evidence type="ECO:0000313" key="14">
    <source>
        <dbReference type="Proteomes" id="UP000482209"/>
    </source>
</evidence>
<dbReference type="AlphaFoldDB" id="A0A6L5XUK5"/>
<dbReference type="SUPFAM" id="SSF56235">
    <property type="entry name" value="N-terminal nucleophile aminohydrolases (Ntn hydrolases)"/>
    <property type="match status" value="1"/>
</dbReference>
<keyword evidence="6 9" id="KW-0061">Asparagine biosynthesis</keyword>
<dbReference type="InterPro" id="IPR033738">
    <property type="entry name" value="AsnB_N"/>
</dbReference>
<accession>A0A6L5XUK5</accession>
<name>A0A6L5XUK5_9FIRM</name>
<dbReference type="SUPFAM" id="SSF52402">
    <property type="entry name" value="Adenine nucleotide alpha hydrolases-like"/>
    <property type="match status" value="1"/>
</dbReference>
<keyword evidence="14" id="KW-1185">Reference proteome</keyword>
<dbReference type="CDD" id="cd00712">
    <property type="entry name" value="AsnB"/>
    <property type="match status" value="1"/>
</dbReference>
<dbReference type="Gene3D" id="3.60.20.10">
    <property type="entry name" value="Glutamine Phosphoribosylpyrophosphate, subunit 1, domain 1"/>
    <property type="match status" value="1"/>
</dbReference>
<evidence type="ECO:0000256" key="3">
    <source>
        <dbReference type="ARBA" id="ARBA00012737"/>
    </source>
</evidence>
<dbReference type="NCBIfam" id="TIGR01536">
    <property type="entry name" value="asn_synth_AEB"/>
    <property type="match status" value="1"/>
</dbReference>
<comment type="similarity">
    <text evidence="2">Belongs to the asparagine synthetase family.</text>
</comment>
<evidence type="ECO:0000259" key="12">
    <source>
        <dbReference type="PROSITE" id="PS51278"/>
    </source>
</evidence>
<dbReference type="CDD" id="cd01991">
    <property type="entry name" value="Asn_synthase_B_C"/>
    <property type="match status" value="1"/>
</dbReference>
<evidence type="ECO:0000256" key="5">
    <source>
        <dbReference type="ARBA" id="ARBA00022840"/>
    </source>
</evidence>
<dbReference type="PROSITE" id="PS51278">
    <property type="entry name" value="GATASE_TYPE_2"/>
    <property type="match status" value="1"/>
</dbReference>
<dbReference type="PANTHER" id="PTHR43284">
    <property type="entry name" value="ASPARAGINE SYNTHETASE (GLUTAMINE-HYDROLYZING)"/>
    <property type="match status" value="1"/>
</dbReference>
<dbReference type="InterPro" id="IPR017932">
    <property type="entry name" value="GATase_2_dom"/>
</dbReference>
<evidence type="ECO:0000313" key="13">
    <source>
        <dbReference type="EMBL" id="MSS62294.1"/>
    </source>
</evidence>
<reference evidence="13 14" key="1">
    <citation type="submission" date="2019-08" db="EMBL/GenBank/DDBJ databases">
        <title>In-depth cultivation of the pig gut microbiome towards novel bacterial diversity and tailored functional studies.</title>
        <authorList>
            <person name="Wylensek D."/>
            <person name="Hitch T.C.A."/>
            <person name="Clavel T."/>
        </authorList>
    </citation>
    <scope>NUCLEOTIDE SEQUENCE [LARGE SCALE GENOMIC DNA]</scope>
    <source>
        <strain evidence="13 14">WCA-693-APC-MOT-I</strain>
    </source>
</reference>
<evidence type="ECO:0000256" key="4">
    <source>
        <dbReference type="ARBA" id="ARBA00022741"/>
    </source>
</evidence>
<feature type="binding site" evidence="10">
    <location>
        <position position="106"/>
    </location>
    <ligand>
        <name>L-glutamine</name>
        <dbReference type="ChEBI" id="CHEBI:58359"/>
    </ligand>
</feature>